<accession>A0AAN8X9Y8</accession>
<proteinExistence type="predicted"/>
<dbReference type="PROSITE" id="PS00018">
    <property type="entry name" value="EF_HAND_1"/>
    <property type="match status" value="1"/>
</dbReference>
<evidence type="ECO:0000256" key="2">
    <source>
        <dbReference type="SAM" id="MobiDB-lite"/>
    </source>
</evidence>
<name>A0AAN8X9Y8_HALRR</name>
<dbReference type="PROSITE" id="PS00303">
    <property type="entry name" value="S100_CABP"/>
    <property type="match status" value="1"/>
</dbReference>
<evidence type="ECO:0000313" key="5">
    <source>
        <dbReference type="Proteomes" id="UP001381693"/>
    </source>
</evidence>
<feature type="non-terminal residue" evidence="4">
    <location>
        <position position="1"/>
    </location>
</feature>
<dbReference type="GO" id="GO:0005509">
    <property type="term" value="F:calcium ion binding"/>
    <property type="evidence" value="ECO:0007669"/>
    <property type="project" value="InterPro"/>
</dbReference>
<sequence>VLEQLFSRLDVDGDGRISFEEFLHMFQNGGPSGNTSLVLDESQHQDVAGTPLSRMSSVSDDRRGVSNTESGVFSSIDPDNTG</sequence>
<dbReference type="Pfam" id="PF00036">
    <property type="entry name" value="EF-hand_1"/>
    <property type="match status" value="1"/>
</dbReference>
<keyword evidence="5" id="KW-1185">Reference proteome</keyword>
<dbReference type="EMBL" id="JAXCGZ010010311">
    <property type="protein sequence ID" value="KAK7075644.1"/>
    <property type="molecule type" value="Genomic_DNA"/>
</dbReference>
<dbReference type="InterPro" id="IPR001751">
    <property type="entry name" value="S100/CaBP7/8-like_CS"/>
</dbReference>
<dbReference type="InterPro" id="IPR011992">
    <property type="entry name" value="EF-hand-dom_pair"/>
</dbReference>
<dbReference type="PROSITE" id="PS50222">
    <property type="entry name" value="EF_HAND_2"/>
    <property type="match status" value="1"/>
</dbReference>
<dbReference type="SUPFAM" id="SSF47473">
    <property type="entry name" value="EF-hand"/>
    <property type="match status" value="1"/>
</dbReference>
<reference evidence="4 5" key="1">
    <citation type="submission" date="2023-11" db="EMBL/GenBank/DDBJ databases">
        <title>Halocaridina rubra genome assembly.</title>
        <authorList>
            <person name="Smith C."/>
        </authorList>
    </citation>
    <scope>NUCLEOTIDE SEQUENCE [LARGE SCALE GENOMIC DNA]</scope>
    <source>
        <strain evidence="4">EP-1</strain>
        <tissue evidence="4">Whole</tissue>
    </source>
</reference>
<comment type="caution">
    <text evidence="4">The sequence shown here is derived from an EMBL/GenBank/DDBJ whole genome shotgun (WGS) entry which is preliminary data.</text>
</comment>
<dbReference type="InterPro" id="IPR002048">
    <property type="entry name" value="EF_hand_dom"/>
</dbReference>
<evidence type="ECO:0000313" key="4">
    <source>
        <dbReference type="EMBL" id="KAK7075644.1"/>
    </source>
</evidence>
<gene>
    <name evidence="4" type="ORF">SK128_011288</name>
</gene>
<dbReference type="Gene3D" id="1.10.238.10">
    <property type="entry name" value="EF-hand"/>
    <property type="match status" value="1"/>
</dbReference>
<organism evidence="4 5">
    <name type="scientific">Halocaridina rubra</name>
    <name type="common">Hawaiian red shrimp</name>
    <dbReference type="NCBI Taxonomy" id="373956"/>
    <lineage>
        <taxon>Eukaryota</taxon>
        <taxon>Metazoa</taxon>
        <taxon>Ecdysozoa</taxon>
        <taxon>Arthropoda</taxon>
        <taxon>Crustacea</taxon>
        <taxon>Multicrustacea</taxon>
        <taxon>Malacostraca</taxon>
        <taxon>Eumalacostraca</taxon>
        <taxon>Eucarida</taxon>
        <taxon>Decapoda</taxon>
        <taxon>Pleocyemata</taxon>
        <taxon>Caridea</taxon>
        <taxon>Atyoidea</taxon>
        <taxon>Atyidae</taxon>
        <taxon>Halocaridina</taxon>
    </lineage>
</organism>
<evidence type="ECO:0000256" key="1">
    <source>
        <dbReference type="ARBA" id="ARBA00022837"/>
    </source>
</evidence>
<feature type="region of interest" description="Disordered" evidence="2">
    <location>
        <begin position="42"/>
        <end position="82"/>
    </location>
</feature>
<dbReference type="AlphaFoldDB" id="A0AAN8X9Y8"/>
<feature type="domain" description="EF-hand" evidence="3">
    <location>
        <begin position="1"/>
        <end position="32"/>
    </location>
</feature>
<dbReference type="Proteomes" id="UP001381693">
    <property type="component" value="Unassembled WGS sequence"/>
</dbReference>
<evidence type="ECO:0000259" key="3">
    <source>
        <dbReference type="PROSITE" id="PS50222"/>
    </source>
</evidence>
<keyword evidence="1" id="KW-0106">Calcium</keyword>
<dbReference type="InterPro" id="IPR018247">
    <property type="entry name" value="EF_Hand_1_Ca_BS"/>
</dbReference>
<protein>
    <recommendedName>
        <fullName evidence="3">EF-hand domain-containing protein</fullName>
    </recommendedName>
</protein>
<feature type="compositionally biased region" description="Polar residues" evidence="2">
    <location>
        <begin position="65"/>
        <end position="82"/>
    </location>
</feature>
<feature type="non-terminal residue" evidence="4">
    <location>
        <position position="82"/>
    </location>
</feature>
<dbReference type="SMART" id="SM00054">
    <property type="entry name" value="EFh"/>
    <property type="match status" value="1"/>
</dbReference>